<evidence type="ECO:0000256" key="5">
    <source>
        <dbReference type="ARBA" id="ARBA00022502"/>
    </source>
</evidence>
<feature type="transmembrane region" description="Helical" evidence="12">
    <location>
        <begin position="208"/>
        <end position="227"/>
    </location>
</feature>
<organism evidence="13 14">
    <name type="scientific">Fonsecaea pedrosoi CBS 271.37</name>
    <dbReference type="NCBI Taxonomy" id="1442368"/>
    <lineage>
        <taxon>Eukaryota</taxon>
        <taxon>Fungi</taxon>
        <taxon>Dikarya</taxon>
        <taxon>Ascomycota</taxon>
        <taxon>Pezizomycotina</taxon>
        <taxon>Eurotiomycetes</taxon>
        <taxon>Chaetothyriomycetidae</taxon>
        <taxon>Chaetothyriales</taxon>
        <taxon>Herpotrichiellaceae</taxon>
        <taxon>Fonsecaea</taxon>
    </lineage>
</organism>
<evidence type="ECO:0000256" key="8">
    <source>
        <dbReference type="ARBA" id="ARBA00022692"/>
    </source>
</evidence>
<comment type="function">
    <text evidence="12">Mannosyltransferase involved in glycosylphosphatidylinositol-anchor biosynthesis.</text>
</comment>
<keyword evidence="10 12" id="KW-1133">Transmembrane helix</keyword>
<dbReference type="RefSeq" id="XP_013281515.1">
    <property type="nucleotide sequence ID" value="XM_013426061.1"/>
</dbReference>
<dbReference type="InterPro" id="IPR007315">
    <property type="entry name" value="PIG-V/Gpi18"/>
</dbReference>
<dbReference type="PANTHER" id="PTHR12468">
    <property type="entry name" value="GPI MANNOSYLTRANSFERASE 2"/>
    <property type="match status" value="1"/>
</dbReference>
<proteinExistence type="inferred from homology"/>
<accession>A0A0D2ETZ0</accession>
<keyword evidence="6 12" id="KW-0328">Glycosyltransferase</keyword>
<comment type="pathway">
    <text evidence="2 12">Glycolipid biosynthesis; glycosylphosphatidylinositol-anchor biosynthesis.</text>
</comment>
<keyword evidence="9 12" id="KW-0256">Endoplasmic reticulum</keyword>
<dbReference type="OrthoDB" id="10252502at2759"/>
<evidence type="ECO:0000313" key="13">
    <source>
        <dbReference type="EMBL" id="KIW77707.1"/>
    </source>
</evidence>
<dbReference type="PANTHER" id="PTHR12468:SF2">
    <property type="entry name" value="GPI MANNOSYLTRANSFERASE 2"/>
    <property type="match status" value="1"/>
</dbReference>
<dbReference type="STRING" id="1442368.A0A0D2ETZ0"/>
<evidence type="ECO:0000256" key="2">
    <source>
        <dbReference type="ARBA" id="ARBA00004687"/>
    </source>
</evidence>
<dbReference type="GO" id="GO:0006506">
    <property type="term" value="P:GPI anchor biosynthetic process"/>
    <property type="evidence" value="ECO:0007669"/>
    <property type="project" value="UniProtKB-UniPathway"/>
</dbReference>
<keyword evidence="11 12" id="KW-0472">Membrane</keyword>
<dbReference type="GeneID" id="25307030"/>
<evidence type="ECO:0000256" key="6">
    <source>
        <dbReference type="ARBA" id="ARBA00022676"/>
    </source>
</evidence>
<sequence length="449" mass="49621">MTPSLWSSYRHDHPILTLFVLFVAWKSVIILITLAAPGVGYDTSTSLLDWEDAGQQTISDTPDHMSNWWMKLVRWDAIYYTHLSDQGHIFEQEWAFGIGLSTAISWTSTYLSQLGITGGPSSSLAGIILSHIAHWLSVIQLWALTESLIGTDKPTKSLVPLSTAALHIISPAGVFLSAPSSESAFAFLSMSGFLGYIHATHHFHRGQVFAACTTMISTAMSFSTATIVRSNGVLAGIPFLVEALTTFLVMFSRGISPSRVTWLASAVAGGLLVAFGMAYPQALAYWEYCHGRDPRDRRPWCNQSLPSIFTFVQSHYWNVGLFRYWTISNLPLFLLAAPTLSILIYSAVDVLRRPQLVIRDSTPSLSTTVSAGKRALLSLALPQLMLAVLALTSYHVQIITRLSSGYPLWYIWLAIKLQTKPKRASMVIRWMVIYALVQAGLYASFLPPA</sequence>
<keyword evidence="8 12" id="KW-0812">Transmembrane</keyword>
<name>A0A0D2ETZ0_9EURO</name>
<dbReference type="GO" id="GO:0004376">
    <property type="term" value="F:GPI mannosyltransferase activity"/>
    <property type="evidence" value="ECO:0007669"/>
    <property type="project" value="InterPro"/>
</dbReference>
<feature type="transmembrane region" description="Helical" evidence="12">
    <location>
        <begin position="15"/>
        <end position="36"/>
    </location>
</feature>
<gene>
    <name evidence="13" type="ORF">Z517_07540</name>
</gene>
<evidence type="ECO:0000256" key="11">
    <source>
        <dbReference type="ARBA" id="ARBA00023136"/>
    </source>
</evidence>
<dbReference type="EC" id="2.4.1.-" evidence="12"/>
<keyword evidence="14" id="KW-1185">Reference proteome</keyword>
<evidence type="ECO:0000256" key="1">
    <source>
        <dbReference type="ARBA" id="ARBA00004477"/>
    </source>
</evidence>
<dbReference type="Pfam" id="PF04188">
    <property type="entry name" value="Mannosyl_trans2"/>
    <property type="match status" value="1"/>
</dbReference>
<dbReference type="VEuPathDB" id="FungiDB:Z517_07540"/>
<dbReference type="GO" id="GO:0031501">
    <property type="term" value="C:mannosyltransferase complex"/>
    <property type="evidence" value="ECO:0007669"/>
    <property type="project" value="TreeGrafter"/>
</dbReference>
<comment type="caution">
    <text evidence="12">Lacks conserved residue(s) required for the propagation of feature annotation.</text>
</comment>
<keyword evidence="5 12" id="KW-0337">GPI-anchor biosynthesis</keyword>
<evidence type="ECO:0000256" key="9">
    <source>
        <dbReference type="ARBA" id="ARBA00022824"/>
    </source>
</evidence>
<dbReference type="GO" id="GO:0005789">
    <property type="term" value="C:endoplasmic reticulum membrane"/>
    <property type="evidence" value="ECO:0007669"/>
    <property type="project" value="UniProtKB-SubCell"/>
</dbReference>
<reference evidence="13 14" key="1">
    <citation type="submission" date="2015-01" db="EMBL/GenBank/DDBJ databases">
        <title>The Genome Sequence of Fonsecaea pedrosoi CBS 271.37.</title>
        <authorList>
            <consortium name="The Broad Institute Genomics Platform"/>
            <person name="Cuomo C."/>
            <person name="de Hoog S."/>
            <person name="Gorbushina A."/>
            <person name="Stielow B."/>
            <person name="Teixiera M."/>
            <person name="Abouelleil A."/>
            <person name="Chapman S.B."/>
            <person name="Priest M."/>
            <person name="Young S.K."/>
            <person name="Wortman J."/>
            <person name="Nusbaum C."/>
            <person name="Birren B."/>
        </authorList>
    </citation>
    <scope>NUCLEOTIDE SEQUENCE [LARGE SCALE GENOMIC DNA]</scope>
    <source>
        <strain evidence="13 14">CBS 271.37</strain>
    </source>
</reference>
<comment type="similarity">
    <text evidence="3 12">Belongs to the PIGV family.</text>
</comment>
<feature type="transmembrane region" description="Helical" evidence="12">
    <location>
        <begin position="375"/>
        <end position="392"/>
    </location>
</feature>
<evidence type="ECO:0000256" key="10">
    <source>
        <dbReference type="ARBA" id="ARBA00022989"/>
    </source>
</evidence>
<feature type="transmembrane region" description="Helical" evidence="12">
    <location>
        <begin position="330"/>
        <end position="351"/>
    </location>
</feature>
<evidence type="ECO:0000256" key="3">
    <source>
        <dbReference type="ARBA" id="ARBA00008698"/>
    </source>
</evidence>
<evidence type="ECO:0000256" key="4">
    <source>
        <dbReference type="ARBA" id="ARBA00013795"/>
    </source>
</evidence>
<comment type="subcellular location">
    <subcellularLocation>
        <location evidence="1 12">Endoplasmic reticulum membrane</location>
        <topology evidence="1 12">Multi-pass membrane protein</topology>
    </subcellularLocation>
</comment>
<feature type="transmembrane region" description="Helical" evidence="12">
    <location>
        <begin position="233"/>
        <end position="251"/>
    </location>
</feature>
<feature type="transmembrane region" description="Helical" evidence="12">
    <location>
        <begin position="260"/>
        <end position="279"/>
    </location>
</feature>
<evidence type="ECO:0000313" key="14">
    <source>
        <dbReference type="Proteomes" id="UP000053029"/>
    </source>
</evidence>
<evidence type="ECO:0000256" key="7">
    <source>
        <dbReference type="ARBA" id="ARBA00022679"/>
    </source>
</evidence>
<evidence type="ECO:0000256" key="12">
    <source>
        <dbReference type="RuleBase" id="RU363112"/>
    </source>
</evidence>
<dbReference type="Proteomes" id="UP000053029">
    <property type="component" value="Unassembled WGS sequence"/>
</dbReference>
<feature type="transmembrane region" description="Helical" evidence="12">
    <location>
        <begin position="427"/>
        <end position="445"/>
    </location>
</feature>
<dbReference type="HOGENOM" id="CLU_029048_0_0_1"/>
<dbReference type="AlphaFoldDB" id="A0A0D2ETZ0"/>
<protein>
    <recommendedName>
        <fullName evidence="4 12">GPI mannosyltransferase 2</fullName>
        <ecNumber evidence="12">2.4.1.-</ecNumber>
    </recommendedName>
</protein>
<dbReference type="GO" id="GO:0000009">
    <property type="term" value="F:alpha-1,6-mannosyltransferase activity"/>
    <property type="evidence" value="ECO:0007669"/>
    <property type="project" value="InterPro"/>
</dbReference>
<dbReference type="UniPathway" id="UPA00196"/>
<keyword evidence="7 12" id="KW-0808">Transferase</keyword>
<dbReference type="EMBL" id="KN846973">
    <property type="protein sequence ID" value="KIW77707.1"/>
    <property type="molecule type" value="Genomic_DNA"/>
</dbReference>